<evidence type="ECO:0000256" key="1">
    <source>
        <dbReference type="SAM" id="SignalP"/>
    </source>
</evidence>
<feature type="domain" description="PPIase cyclophilin-type" evidence="2">
    <location>
        <begin position="60"/>
        <end position="240"/>
    </location>
</feature>
<accession>A0A6M8HMS9</accession>
<reference evidence="3 4" key="1">
    <citation type="journal article" date="2014" name="World J. Microbiol. Biotechnol.">
        <title>Biodiversity and physiological characteristics of Antarctic and Arctic lichens-associated bacteria.</title>
        <authorList>
            <person name="Lee Y.M."/>
            <person name="Kim E.H."/>
            <person name="Lee H.K."/>
            <person name="Hong S.G."/>
        </authorList>
    </citation>
    <scope>NUCLEOTIDE SEQUENCE [LARGE SCALE GENOMIC DNA]</scope>
    <source>
        <strain evidence="3 4">PAMC 26569</strain>
    </source>
</reference>
<dbReference type="Gene3D" id="2.40.100.10">
    <property type="entry name" value="Cyclophilin-like"/>
    <property type="match status" value="1"/>
</dbReference>
<dbReference type="Pfam" id="PF00160">
    <property type="entry name" value="Pro_isomerase"/>
    <property type="match status" value="1"/>
</dbReference>
<name>A0A6M8HMS9_9PROT</name>
<dbReference type="InterPro" id="IPR002130">
    <property type="entry name" value="Cyclophilin-type_PPIase_dom"/>
</dbReference>
<evidence type="ECO:0000313" key="4">
    <source>
        <dbReference type="Proteomes" id="UP000500767"/>
    </source>
</evidence>
<proteinExistence type="predicted"/>
<dbReference type="PROSITE" id="PS50072">
    <property type="entry name" value="CSA_PPIASE_2"/>
    <property type="match status" value="1"/>
</dbReference>
<feature type="signal peptide" evidence="1">
    <location>
        <begin position="1"/>
        <end position="18"/>
    </location>
</feature>
<dbReference type="AlphaFoldDB" id="A0A6M8HMS9"/>
<sequence length="297" mass="31955">MRLHTVLTSLAATLLLGAAAPLPMPAILSPQQIVDTAPPGAWQPVSPEDVLVMELATGQRIVIQLAPDFAPVHVANIRALARAHWWDGAGIVRVQDNYVVQWARMPEGQALPKGIDQHPPAEYDRPSAGLALRPLFYPDPYARQVGYANGWPVGSDGTRSWLTHCYGMVGVGRDMPPDTGTGEELYAVNGQAPRQLDRNIALVGRVVDGMPVLGALPRGTAALGFYAGPKQWVPIRTVQVAADMTPASRPNVETMQATSPAFAKYLDARANRRDPFFIRPASGVDLCNAPVPTRLAP</sequence>
<organism evidence="3 4">
    <name type="scientific">Lichenicola cladoniae</name>
    <dbReference type="NCBI Taxonomy" id="1484109"/>
    <lineage>
        <taxon>Bacteria</taxon>
        <taxon>Pseudomonadati</taxon>
        <taxon>Pseudomonadota</taxon>
        <taxon>Alphaproteobacteria</taxon>
        <taxon>Acetobacterales</taxon>
        <taxon>Acetobacteraceae</taxon>
        <taxon>Lichenicola</taxon>
    </lineage>
</organism>
<evidence type="ECO:0000313" key="3">
    <source>
        <dbReference type="EMBL" id="QKE89652.1"/>
    </source>
</evidence>
<keyword evidence="3" id="KW-0413">Isomerase</keyword>
<dbReference type="GO" id="GO:0003755">
    <property type="term" value="F:peptidyl-prolyl cis-trans isomerase activity"/>
    <property type="evidence" value="ECO:0007669"/>
    <property type="project" value="InterPro"/>
</dbReference>
<dbReference type="RefSeq" id="WP_171834640.1">
    <property type="nucleotide sequence ID" value="NZ_CP053708.1"/>
</dbReference>
<keyword evidence="1" id="KW-0732">Signal</keyword>
<gene>
    <name evidence="3" type="ORF">HN018_05965</name>
</gene>
<protein>
    <submittedName>
        <fullName evidence="3">Peptidylprolyl isomerase</fullName>
    </submittedName>
</protein>
<dbReference type="EMBL" id="CP053708">
    <property type="protein sequence ID" value="QKE89652.1"/>
    <property type="molecule type" value="Genomic_DNA"/>
</dbReference>
<dbReference type="InterPro" id="IPR029000">
    <property type="entry name" value="Cyclophilin-like_dom_sf"/>
</dbReference>
<feature type="chain" id="PRO_5026930486" evidence="1">
    <location>
        <begin position="19"/>
        <end position="297"/>
    </location>
</feature>
<dbReference type="KEGG" id="lck:HN018_05965"/>
<dbReference type="Proteomes" id="UP000500767">
    <property type="component" value="Chromosome"/>
</dbReference>
<keyword evidence="4" id="KW-1185">Reference proteome</keyword>
<dbReference type="SUPFAM" id="SSF50891">
    <property type="entry name" value="Cyclophilin-like"/>
    <property type="match status" value="1"/>
</dbReference>
<evidence type="ECO:0000259" key="2">
    <source>
        <dbReference type="PROSITE" id="PS50072"/>
    </source>
</evidence>